<dbReference type="Proteomes" id="UP000184533">
    <property type="component" value="Unassembled WGS sequence"/>
</dbReference>
<evidence type="ECO:0000313" key="1">
    <source>
        <dbReference type="EMBL" id="SHF84890.1"/>
    </source>
</evidence>
<sequence>MSYVPRLKEEEALVLILRALADERKGQATVREVKELIGERKLRAWSNEDAAMNVVRSGAPMWHQIVQNASDRLGADRHFYRARFIRIVSSSPHKVLQITDDGRKFDDDLHGFEERLLEYGFKLYDYFDESPLDEGGAWSTLKKELTKREISYERGNERDDLLRSLRSREYAVKHHLNYENADLHTIISGALKKLCDLPVARSIDAWMAGRNYVGELANIESRRESHLAKLKEFGF</sequence>
<evidence type="ECO:0000313" key="2">
    <source>
        <dbReference type="Proteomes" id="UP000184533"/>
    </source>
</evidence>
<reference evidence="1 2" key="1">
    <citation type="submission" date="2016-11" db="EMBL/GenBank/DDBJ databases">
        <authorList>
            <person name="Jaros S."/>
            <person name="Januszkiewicz K."/>
            <person name="Wedrychowicz H."/>
        </authorList>
    </citation>
    <scope>NUCLEOTIDE SEQUENCE [LARGE SCALE GENOMIC DNA]</scope>
    <source>
        <strain evidence="1 2">DSM 17137</strain>
    </source>
</reference>
<dbReference type="EMBL" id="FQVC01000015">
    <property type="protein sequence ID" value="SHF84890.1"/>
    <property type="molecule type" value="Genomic_DNA"/>
</dbReference>
<name>A0A1M5EZY5_9HYPH</name>
<accession>A0A1M5EZY5</accession>
<organism evidence="1 2">
    <name type="scientific">Devosia limi DSM 17137</name>
    <dbReference type="NCBI Taxonomy" id="1121477"/>
    <lineage>
        <taxon>Bacteria</taxon>
        <taxon>Pseudomonadati</taxon>
        <taxon>Pseudomonadota</taxon>
        <taxon>Alphaproteobacteria</taxon>
        <taxon>Hyphomicrobiales</taxon>
        <taxon>Devosiaceae</taxon>
        <taxon>Devosia</taxon>
    </lineage>
</organism>
<dbReference type="AlphaFoldDB" id="A0A1M5EZY5"/>
<dbReference type="RefSeq" id="WP_143154577.1">
    <property type="nucleotide sequence ID" value="NZ_FQVC01000015.1"/>
</dbReference>
<proteinExistence type="predicted"/>
<gene>
    <name evidence="1" type="ORF">SAMN02745223_03707</name>
</gene>
<protein>
    <submittedName>
        <fullName evidence="1">Uncharacterized protein</fullName>
    </submittedName>
</protein>